<keyword evidence="4" id="KW-1185">Reference proteome</keyword>
<keyword evidence="2" id="KW-0472">Membrane</keyword>
<dbReference type="OrthoDB" id="5381389at2"/>
<sequence>MHAAFLPQGAPVLNCPGCNTQVADGTAICPSCDYIIDASFLSTNAPDDESSGASRKQGSASRPARASRATGSTRSVASGARAKPAPSPEPEPARDDATNIRSTEEILRNAPPRAANARAGSGPRPAASAASRPAPRRAPEADFADDEPPVRGASRSSSGPVEDPEQVIADFREFVGELSRADRIAFWSALVVVFSSFMPWVETAEEGENLGLLSLGFICVLLSLGVIGALTVRSRKLLPQLNALAPWLTQLSMALVCLVWCLIFMKLSYDATEVPTPIGNATTINSTPSFGAFIGLLGSVGSLVGTLLGLKEKPA</sequence>
<feature type="transmembrane region" description="Helical" evidence="2">
    <location>
        <begin position="213"/>
        <end position="232"/>
    </location>
</feature>
<evidence type="ECO:0000313" key="4">
    <source>
        <dbReference type="Proteomes" id="UP000217289"/>
    </source>
</evidence>
<organism evidence="3 4">
    <name type="scientific">Melittangium boletus DSM 14713</name>
    <dbReference type="NCBI Taxonomy" id="1294270"/>
    <lineage>
        <taxon>Bacteria</taxon>
        <taxon>Pseudomonadati</taxon>
        <taxon>Myxococcota</taxon>
        <taxon>Myxococcia</taxon>
        <taxon>Myxococcales</taxon>
        <taxon>Cystobacterineae</taxon>
        <taxon>Archangiaceae</taxon>
        <taxon>Melittangium</taxon>
    </lineage>
</organism>
<dbReference type="KEGG" id="mbd:MEBOL_008042"/>
<proteinExistence type="predicted"/>
<gene>
    <name evidence="3" type="ORF">MEBOL_008042</name>
</gene>
<reference evidence="3 4" key="1">
    <citation type="submission" date="2017-06" db="EMBL/GenBank/DDBJ databases">
        <authorList>
            <person name="Kim H.J."/>
            <person name="Triplett B.A."/>
        </authorList>
    </citation>
    <scope>NUCLEOTIDE SEQUENCE [LARGE SCALE GENOMIC DNA]</scope>
    <source>
        <strain evidence="3 4">DSM 14713</strain>
    </source>
</reference>
<feature type="compositionally biased region" description="Low complexity" evidence="1">
    <location>
        <begin position="58"/>
        <end position="84"/>
    </location>
</feature>
<feature type="transmembrane region" description="Helical" evidence="2">
    <location>
        <begin position="184"/>
        <end position="201"/>
    </location>
</feature>
<keyword evidence="2" id="KW-0812">Transmembrane</keyword>
<feature type="compositionally biased region" description="Polar residues" evidence="1">
    <location>
        <begin position="44"/>
        <end position="57"/>
    </location>
</feature>
<name>A0A250ITM4_9BACT</name>
<dbReference type="EMBL" id="CP022163">
    <property type="protein sequence ID" value="ATB34537.1"/>
    <property type="molecule type" value="Genomic_DNA"/>
</dbReference>
<feature type="region of interest" description="Disordered" evidence="1">
    <location>
        <begin position="44"/>
        <end position="163"/>
    </location>
</feature>
<evidence type="ECO:0000256" key="1">
    <source>
        <dbReference type="SAM" id="MobiDB-lite"/>
    </source>
</evidence>
<keyword evidence="2" id="KW-1133">Transmembrane helix</keyword>
<evidence type="ECO:0000256" key="2">
    <source>
        <dbReference type="SAM" id="Phobius"/>
    </source>
</evidence>
<feature type="transmembrane region" description="Helical" evidence="2">
    <location>
        <begin position="244"/>
        <end position="269"/>
    </location>
</feature>
<protein>
    <submittedName>
        <fullName evidence="3">Uncharacterized protein</fullName>
    </submittedName>
</protein>
<dbReference type="RefSeq" id="WP_157823989.1">
    <property type="nucleotide sequence ID" value="NZ_CP022163.1"/>
</dbReference>
<feature type="compositionally biased region" description="Basic and acidic residues" evidence="1">
    <location>
        <begin position="91"/>
        <end position="107"/>
    </location>
</feature>
<accession>A0A250ITM4</accession>
<dbReference type="AlphaFoldDB" id="A0A250ITM4"/>
<feature type="transmembrane region" description="Helical" evidence="2">
    <location>
        <begin position="289"/>
        <end position="310"/>
    </location>
</feature>
<evidence type="ECO:0000313" key="3">
    <source>
        <dbReference type="EMBL" id="ATB34537.1"/>
    </source>
</evidence>
<feature type="compositionally biased region" description="Low complexity" evidence="1">
    <location>
        <begin position="108"/>
        <end position="133"/>
    </location>
</feature>
<dbReference type="Proteomes" id="UP000217289">
    <property type="component" value="Chromosome"/>
</dbReference>